<dbReference type="PANTHER" id="PTHR12526:SF630">
    <property type="entry name" value="GLYCOSYLTRANSFERASE"/>
    <property type="match status" value="1"/>
</dbReference>
<evidence type="ECO:0000259" key="2">
    <source>
        <dbReference type="Pfam" id="PF13439"/>
    </source>
</evidence>
<proteinExistence type="predicted"/>
<reference evidence="3" key="1">
    <citation type="submission" date="2016-10" db="EMBL/GenBank/DDBJ databases">
        <authorList>
            <person name="de Groot N.N."/>
        </authorList>
    </citation>
    <scope>NUCLEOTIDE SEQUENCE</scope>
</reference>
<dbReference type="GO" id="GO:0016757">
    <property type="term" value="F:glycosyltransferase activity"/>
    <property type="evidence" value="ECO:0007669"/>
    <property type="project" value="UniProtKB-KW"/>
</dbReference>
<dbReference type="EMBL" id="FPHM01000084">
    <property type="protein sequence ID" value="SFV64329.1"/>
    <property type="molecule type" value="Genomic_DNA"/>
</dbReference>
<keyword evidence="3" id="KW-0328">Glycosyltransferase</keyword>
<dbReference type="InterPro" id="IPR001296">
    <property type="entry name" value="Glyco_trans_1"/>
</dbReference>
<dbReference type="EC" id="2.4.1.-" evidence="3"/>
<accession>A0A1W1CEW5</accession>
<gene>
    <name evidence="3" type="ORF">MNB_SV-13-2104</name>
</gene>
<dbReference type="AlphaFoldDB" id="A0A1W1CEW5"/>
<protein>
    <submittedName>
        <fullName evidence="3">Glycosyltransferase</fullName>
        <ecNumber evidence="3">2.4.1.-</ecNumber>
    </submittedName>
</protein>
<keyword evidence="3" id="KW-0808">Transferase</keyword>
<dbReference type="CDD" id="cd03811">
    <property type="entry name" value="GT4_GT28_WabH-like"/>
    <property type="match status" value="1"/>
</dbReference>
<dbReference type="Pfam" id="PF13439">
    <property type="entry name" value="Glyco_transf_4"/>
    <property type="match status" value="1"/>
</dbReference>
<sequence length="369" mass="41910">MKKNLILFVMPELNSGGAERVVIHIMNSIDRDLFDIGLVLFKSSGTLIETLASDIEVYDLGVSSVSRGIVPLLKNIYKIKPDILFTGIGHLNISIAPFIPIFKYLLPKTYWIARQASILSLNNKKEKYPKLYEWLYGKVYRNYHTIICQSDYMQRDLVDNYSFPIEQTVVINNPVDIENIELLSSKSLEHPFELDGFNLLSVGQLRPEKGQGALLKALSKLGSDYRLTIIGDGDMRLSLERLAHELGVEKRVQFIGYQSNPYAYMREADVLVLSSEYEGFPNVVLEAGLCGLPVVSYRCAGGVVEIIEDGINGFLVEDGDEDSLVDGIKRAREYQFDSYEIKNIIIKKYNKRLIIDKYQKILKEGINYE</sequence>
<dbReference type="SUPFAM" id="SSF53756">
    <property type="entry name" value="UDP-Glycosyltransferase/glycogen phosphorylase"/>
    <property type="match status" value="1"/>
</dbReference>
<feature type="domain" description="Glycosyl transferase family 1" evidence="1">
    <location>
        <begin position="195"/>
        <end position="333"/>
    </location>
</feature>
<dbReference type="Pfam" id="PF00534">
    <property type="entry name" value="Glycos_transf_1"/>
    <property type="match status" value="1"/>
</dbReference>
<dbReference type="PANTHER" id="PTHR12526">
    <property type="entry name" value="GLYCOSYLTRANSFERASE"/>
    <property type="match status" value="1"/>
</dbReference>
<evidence type="ECO:0000313" key="3">
    <source>
        <dbReference type="EMBL" id="SFV64329.1"/>
    </source>
</evidence>
<feature type="domain" description="Glycosyltransferase subfamily 4-like N-terminal" evidence="2">
    <location>
        <begin position="16"/>
        <end position="178"/>
    </location>
</feature>
<organism evidence="3">
    <name type="scientific">hydrothermal vent metagenome</name>
    <dbReference type="NCBI Taxonomy" id="652676"/>
    <lineage>
        <taxon>unclassified sequences</taxon>
        <taxon>metagenomes</taxon>
        <taxon>ecological metagenomes</taxon>
    </lineage>
</organism>
<dbReference type="InterPro" id="IPR028098">
    <property type="entry name" value="Glyco_trans_4-like_N"/>
</dbReference>
<dbReference type="Gene3D" id="3.40.50.2000">
    <property type="entry name" value="Glycogen Phosphorylase B"/>
    <property type="match status" value="2"/>
</dbReference>
<name>A0A1W1CEW5_9ZZZZ</name>
<evidence type="ECO:0000259" key="1">
    <source>
        <dbReference type="Pfam" id="PF00534"/>
    </source>
</evidence>